<dbReference type="EMBL" id="FPKR01000007">
    <property type="protein sequence ID" value="SFZ76669.1"/>
    <property type="molecule type" value="Genomic_DNA"/>
</dbReference>
<dbReference type="PANTHER" id="PTHR42944:SF1">
    <property type="entry name" value="ADENINE DNA GLYCOSYLASE"/>
    <property type="match status" value="1"/>
</dbReference>
<dbReference type="Pfam" id="PF00633">
    <property type="entry name" value="HHH"/>
    <property type="match status" value="1"/>
</dbReference>
<evidence type="ECO:0000313" key="17">
    <source>
        <dbReference type="Proteomes" id="UP000186513"/>
    </source>
</evidence>
<comment type="function">
    <text evidence="2">Adenine glycosylase active on G-A mispairs. MutY also corrects error-prone DNA synthesis past GO lesions which are due to the oxidatively damaged form of guanine: 7,8-dihydro-8-oxoguanine (8-oxo-dGTP).</text>
</comment>
<dbReference type="Gene3D" id="1.10.1670.10">
    <property type="entry name" value="Helix-hairpin-Helix base-excision DNA repair enzymes (C-terminal)"/>
    <property type="match status" value="1"/>
</dbReference>
<evidence type="ECO:0000256" key="9">
    <source>
        <dbReference type="ARBA" id="ARBA00022801"/>
    </source>
</evidence>
<evidence type="ECO:0000313" key="16">
    <source>
        <dbReference type="EMBL" id="SFZ76669.1"/>
    </source>
</evidence>
<dbReference type="GO" id="GO:0006284">
    <property type="term" value="P:base-excision repair"/>
    <property type="evidence" value="ECO:0007669"/>
    <property type="project" value="UniProtKB-UniRule"/>
</dbReference>
<organism evidence="16 17">
    <name type="scientific">Chitinimonas taiwanensis DSM 18899</name>
    <dbReference type="NCBI Taxonomy" id="1121279"/>
    <lineage>
        <taxon>Bacteria</taxon>
        <taxon>Pseudomonadati</taxon>
        <taxon>Pseudomonadota</taxon>
        <taxon>Betaproteobacteria</taxon>
        <taxon>Neisseriales</taxon>
        <taxon>Chitinibacteraceae</taxon>
        <taxon>Chitinimonas</taxon>
    </lineage>
</organism>
<dbReference type="Gene3D" id="1.10.340.30">
    <property type="entry name" value="Hypothetical protein, domain 2"/>
    <property type="match status" value="1"/>
</dbReference>
<sequence length="359" mass="39570">MTNPLPAFADRLTRWQRAHGRHDLPWQTDDPYRVWLSEIMLQQTQVATVIPYYQRFTTSFPTVADLAAAPLDAVLAHWAGLGYYTRARNLHKAAQAVVRDFGGAFPRTAAQMATLPGIGRSTAAAIAGFCFGELTPILDGNVKRVLTRWAGVDGFPGEKKIENQLWTLAEALLPRSSSDMPAFTQGMMDLGASLCSRSKPQCAACPLRADCRAHIEGRTAELPTRKPKKAVPERSTVMLLIKHEGRILLEKRPPSGIWGGLWSLPEADSPTAIATLCRARFGLEVESGDTLPTLLHVFTHFRLSITPQVLRVSASLNQVHETETQWFQRSEALKAGIPTPVRKLLQMKVKQADLFGAAS</sequence>
<evidence type="ECO:0000256" key="8">
    <source>
        <dbReference type="ARBA" id="ARBA00022763"/>
    </source>
</evidence>
<comment type="cofactor">
    <cofactor evidence="14">
        <name>[4Fe-4S] cluster</name>
        <dbReference type="ChEBI" id="CHEBI:49883"/>
    </cofactor>
    <text evidence="14">Binds 1 [4Fe-4S] cluster.</text>
</comment>
<dbReference type="RefSeq" id="WP_072428566.1">
    <property type="nucleotide sequence ID" value="NZ_FPKR01000007.1"/>
</dbReference>
<keyword evidence="12" id="KW-0234">DNA repair</keyword>
<dbReference type="EC" id="3.2.2.31" evidence="4 14"/>
<dbReference type="GO" id="GO:0034039">
    <property type="term" value="F:8-oxo-7,8-dihydroguanine DNA N-glycosylase activity"/>
    <property type="evidence" value="ECO:0007669"/>
    <property type="project" value="TreeGrafter"/>
</dbReference>
<evidence type="ECO:0000256" key="10">
    <source>
        <dbReference type="ARBA" id="ARBA00023004"/>
    </source>
</evidence>
<dbReference type="SUPFAM" id="SSF55811">
    <property type="entry name" value="Nudix"/>
    <property type="match status" value="1"/>
</dbReference>
<dbReference type="GO" id="GO:0006298">
    <property type="term" value="P:mismatch repair"/>
    <property type="evidence" value="ECO:0007669"/>
    <property type="project" value="TreeGrafter"/>
</dbReference>
<dbReference type="OrthoDB" id="9802365at2"/>
<gene>
    <name evidence="16" type="ORF">SAMN02745887_02060</name>
</gene>
<dbReference type="Gene3D" id="3.90.79.10">
    <property type="entry name" value="Nucleoside Triphosphate Pyrophosphohydrolase"/>
    <property type="match status" value="1"/>
</dbReference>
<name>A0A1K2HIZ8_9NEIS</name>
<dbReference type="Pfam" id="PF00730">
    <property type="entry name" value="HhH-GPD"/>
    <property type="match status" value="1"/>
</dbReference>
<dbReference type="NCBIfam" id="TIGR01084">
    <property type="entry name" value="mutY"/>
    <property type="match status" value="1"/>
</dbReference>
<dbReference type="InterPro" id="IPR023170">
    <property type="entry name" value="HhH_base_excis_C"/>
</dbReference>
<evidence type="ECO:0000256" key="14">
    <source>
        <dbReference type="RuleBase" id="RU365096"/>
    </source>
</evidence>
<dbReference type="CDD" id="cd03431">
    <property type="entry name" value="NUDIX_DNA_Glycosylase_C-MutY"/>
    <property type="match status" value="1"/>
</dbReference>
<evidence type="ECO:0000256" key="1">
    <source>
        <dbReference type="ARBA" id="ARBA00000843"/>
    </source>
</evidence>
<feature type="domain" description="HhH-GPD" evidence="15">
    <location>
        <begin position="40"/>
        <end position="193"/>
    </location>
</feature>
<dbReference type="GO" id="GO:0032357">
    <property type="term" value="F:oxidized purine DNA binding"/>
    <property type="evidence" value="ECO:0007669"/>
    <property type="project" value="TreeGrafter"/>
</dbReference>
<keyword evidence="9" id="KW-0378">Hydrolase</keyword>
<dbReference type="InterPro" id="IPR000445">
    <property type="entry name" value="HhH_motif"/>
</dbReference>
<comment type="catalytic activity">
    <reaction evidence="1 14">
        <text>Hydrolyzes free adenine bases from 7,8-dihydro-8-oxoguanine:adenine mismatched double-stranded DNA, leaving an apurinic site.</text>
        <dbReference type="EC" id="3.2.2.31"/>
    </reaction>
</comment>
<keyword evidence="10 14" id="KW-0408">Iron</keyword>
<dbReference type="InterPro" id="IPR044298">
    <property type="entry name" value="MIG/MutY"/>
</dbReference>
<dbReference type="GO" id="GO:0051539">
    <property type="term" value="F:4 iron, 4 sulfur cluster binding"/>
    <property type="evidence" value="ECO:0007669"/>
    <property type="project" value="UniProtKB-UniRule"/>
</dbReference>
<evidence type="ECO:0000256" key="4">
    <source>
        <dbReference type="ARBA" id="ARBA00012045"/>
    </source>
</evidence>
<protein>
    <recommendedName>
        <fullName evidence="5 14">Adenine DNA glycosylase</fullName>
        <ecNumber evidence="4 14">3.2.2.31</ecNumber>
    </recommendedName>
</protein>
<evidence type="ECO:0000256" key="6">
    <source>
        <dbReference type="ARBA" id="ARBA00022485"/>
    </source>
</evidence>
<dbReference type="InterPro" id="IPR011257">
    <property type="entry name" value="DNA_glycosylase"/>
</dbReference>
<dbReference type="FunFam" id="1.10.340.30:FF:000002">
    <property type="entry name" value="Adenine DNA glycosylase"/>
    <property type="match status" value="1"/>
</dbReference>
<keyword evidence="11" id="KW-0411">Iron-sulfur</keyword>
<dbReference type="Pfam" id="PF14815">
    <property type="entry name" value="NUDIX_4"/>
    <property type="match status" value="1"/>
</dbReference>
<proteinExistence type="inferred from homology"/>
<dbReference type="SUPFAM" id="SSF48150">
    <property type="entry name" value="DNA-glycosylase"/>
    <property type="match status" value="1"/>
</dbReference>
<evidence type="ECO:0000256" key="5">
    <source>
        <dbReference type="ARBA" id="ARBA00022023"/>
    </source>
</evidence>
<dbReference type="InterPro" id="IPR005760">
    <property type="entry name" value="A/G_AdeGlyc_MutY"/>
</dbReference>
<keyword evidence="17" id="KW-1185">Reference proteome</keyword>
<dbReference type="GO" id="GO:0046872">
    <property type="term" value="F:metal ion binding"/>
    <property type="evidence" value="ECO:0007669"/>
    <property type="project" value="UniProtKB-UniRule"/>
</dbReference>
<comment type="similarity">
    <text evidence="3 14">Belongs to the Nth/MutY family.</text>
</comment>
<evidence type="ECO:0000256" key="13">
    <source>
        <dbReference type="ARBA" id="ARBA00023295"/>
    </source>
</evidence>
<keyword evidence="7" id="KW-0479">Metal-binding</keyword>
<dbReference type="InterPro" id="IPR029119">
    <property type="entry name" value="MutY_C"/>
</dbReference>
<evidence type="ECO:0000256" key="11">
    <source>
        <dbReference type="ARBA" id="ARBA00023014"/>
    </source>
</evidence>
<dbReference type="PANTHER" id="PTHR42944">
    <property type="entry name" value="ADENINE DNA GLYCOSYLASE"/>
    <property type="match status" value="1"/>
</dbReference>
<dbReference type="SMART" id="SM00478">
    <property type="entry name" value="ENDO3c"/>
    <property type="match status" value="1"/>
</dbReference>
<dbReference type="AlphaFoldDB" id="A0A1K2HIZ8"/>
<evidence type="ECO:0000256" key="7">
    <source>
        <dbReference type="ARBA" id="ARBA00022723"/>
    </source>
</evidence>
<accession>A0A1K2HIZ8</accession>
<dbReference type="Proteomes" id="UP000186513">
    <property type="component" value="Unassembled WGS sequence"/>
</dbReference>
<keyword evidence="13 14" id="KW-0326">Glycosidase</keyword>
<dbReference type="CDD" id="cd00056">
    <property type="entry name" value="ENDO3c"/>
    <property type="match status" value="1"/>
</dbReference>
<evidence type="ECO:0000259" key="15">
    <source>
        <dbReference type="SMART" id="SM00478"/>
    </source>
</evidence>
<dbReference type="InterPro" id="IPR003265">
    <property type="entry name" value="HhH-GPD_domain"/>
</dbReference>
<evidence type="ECO:0000256" key="12">
    <source>
        <dbReference type="ARBA" id="ARBA00023204"/>
    </source>
</evidence>
<dbReference type="InterPro" id="IPR015797">
    <property type="entry name" value="NUDIX_hydrolase-like_dom_sf"/>
</dbReference>
<dbReference type="GO" id="GO:0035485">
    <property type="term" value="F:adenine/guanine mispair binding"/>
    <property type="evidence" value="ECO:0007669"/>
    <property type="project" value="TreeGrafter"/>
</dbReference>
<reference evidence="16 17" key="1">
    <citation type="submission" date="2016-11" db="EMBL/GenBank/DDBJ databases">
        <authorList>
            <person name="Jaros S."/>
            <person name="Januszkiewicz K."/>
            <person name="Wedrychowicz H."/>
        </authorList>
    </citation>
    <scope>NUCLEOTIDE SEQUENCE [LARGE SCALE GENOMIC DNA]</scope>
    <source>
        <strain evidence="16 17">DSM 18899</strain>
    </source>
</reference>
<keyword evidence="8 14" id="KW-0227">DNA damage</keyword>
<dbReference type="STRING" id="1121279.SAMN02745887_02060"/>
<evidence type="ECO:0000256" key="3">
    <source>
        <dbReference type="ARBA" id="ARBA00008343"/>
    </source>
</evidence>
<evidence type="ECO:0000256" key="2">
    <source>
        <dbReference type="ARBA" id="ARBA00002933"/>
    </source>
</evidence>
<dbReference type="GO" id="GO:0000701">
    <property type="term" value="F:purine-specific mismatch base pair DNA N-glycosylase activity"/>
    <property type="evidence" value="ECO:0007669"/>
    <property type="project" value="UniProtKB-EC"/>
</dbReference>
<keyword evidence="6" id="KW-0004">4Fe-4S</keyword>